<keyword evidence="8" id="KW-1003">Cell membrane</keyword>
<evidence type="ECO:0000313" key="41">
    <source>
        <dbReference type="RefSeq" id="XP_041442105.1"/>
    </source>
</evidence>
<dbReference type="FunFam" id="2.180.10.10:FF:000001">
    <property type="entry name" value="Teneurin transmembrane protein 4"/>
    <property type="match status" value="1"/>
</dbReference>
<feature type="compositionally biased region" description="Basic and acidic residues" evidence="36">
    <location>
        <begin position="159"/>
        <end position="169"/>
    </location>
</feature>
<dbReference type="SUPFAM" id="SSF49464">
    <property type="entry name" value="Carboxypeptidase regulatory domain-like"/>
    <property type="match status" value="1"/>
</dbReference>
<dbReference type="FunFam" id="2.60.120.260:FF:000176">
    <property type="entry name" value="Si:ch211-12m10.1"/>
    <property type="match status" value="1"/>
</dbReference>
<evidence type="ECO:0000256" key="31">
    <source>
        <dbReference type="ARBA" id="ARBA00077041"/>
    </source>
</evidence>
<dbReference type="GO" id="GO:0016605">
    <property type="term" value="C:PML body"/>
    <property type="evidence" value="ECO:0007669"/>
    <property type="project" value="UniProtKB-SubCell"/>
</dbReference>
<dbReference type="PROSITE" id="PS00022">
    <property type="entry name" value="EGF_1"/>
    <property type="match status" value="4"/>
</dbReference>
<dbReference type="Pfam" id="PF24329">
    <property type="entry name" value="FN-plug_TEN1-4"/>
    <property type="match status" value="1"/>
</dbReference>
<keyword evidence="19" id="KW-0333">Golgi apparatus</keyword>
<dbReference type="GO" id="GO:0007165">
    <property type="term" value="P:signal transduction"/>
    <property type="evidence" value="ECO:0007669"/>
    <property type="project" value="InterPro"/>
</dbReference>
<proteinExistence type="inferred from homology"/>
<dbReference type="InterPro" id="IPR057629">
    <property type="entry name" value="Teneurin1-4_GBD"/>
</dbReference>
<dbReference type="GO" id="GO:0030175">
    <property type="term" value="C:filopodium"/>
    <property type="evidence" value="ECO:0007669"/>
    <property type="project" value="UniProtKB-SubCell"/>
</dbReference>
<dbReference type="GO" id="GO:0007157">
    <property type="term" value="P:heterophilic cell-cell adhesion via plasma membrane cell adhesion molecules"/>
    <property type="evidence" value="ECO:0007669"/>
    <property type="project" value="TreeGrafter"/>
</dbReference>
<protein>
    <recommendedName>
        <fullName evidence="30">Teneurin-2</fullName>
    </recommendedName>
    <alternativeName>
        <fullName evidence="32">Protein Odd Oz/ten-m homolog 2</fullName>
    </alternativeName>
    <alternativeName>
        <fullName evidence="31">Tenascin-M2</fullName>
    </alternativeName>
    <alternativeName>
        <fullName evidence="33">Teneurin transmembrane protein 2</fullName>
    </alternativeName>
</protein>
<evidence type="ECO:0000256" key="6">
    <source>
        <dbReference type="ARBA" id="ARBA00004624"/>
    </source>
</evidence>
<evidence type="ECO:0000256" key="4">
    <source>
        <dbReference type="ARBA" id="ARBA00004552"/>
    </source>
</evidence>
<evidence type="ECO:0000259" key="39">
    <source>
        <dbReference type="PROSITE" id="PS51361"/>
    </source>
</evidence>
<name>A0A8J1MM28_XENLA</name>
<evidence type="ECO:0000256" key="12">
    <source>
        <dbReference type="ARBA" id="ARBA00022692"/>
    </source>
</evidence>
<evidence type="ECO:0000256" key="1">
    <source>
        <dbReference type="ARBA" id="ARBA00004240"/>
    </source>
</evidence>
<dbReference type="GO" id="GO:0005794">
    <property type="term" value="C:Golgi apparatus"/>
    <property type="evidence" value="ECO:0007669"/>
    <property type="project" value="UniProtKB-SubCell"/>
</dbReference>
<dbReference type="InterPro" id="IPR009471">
    <property type="entry name" value="Ten_N"/>
</dbReference>
<dbReference type="SMART" id="SM00181">
    <property type="entry name" value="EGF"/>
    <property type="match status" value="8"/>
</dbReference>
<dbReference type="InterPro" id="IPR056820">
    <property type="entry name" value="TEN_TTR-like"/>
</dbReference>
<keyword evidence="15" id="KW-0130">Cell adhesion</keyword>
<dbReference type="InterPro" id="IPR022385">
    <property type="entry name" value="Rhs_assc_core"/>
</dbReference>
<evidence type="ECO:0000256" key="5">
    <source>
        <dbReference type="ARBA" id="ARBA00004555"/>
    </source>
</evidence>
<keyword evidence="24" id="KW-0539">Nucleus</keyword>
<keyword evidence="9" id="KW-0678">Repressor</keyword>
<dbReference type="InterPro" id="IPR028916">
    <property type="entry name" value="Tox-GHH_dom"/>
</dbReference>
<keyword evidence="23" id="KW-0325">Glycoprotein</keyword>
<sequence length="2820" mass="313896">MDIKDRRHRSLTRGRCGKECRYTSSSLDGEECRVPTQKSYSSSETLKAYDHENRMHYGNRVSELVHRESDEFPRQGTNFTLAELGICEPSPHRSGYCSDIGILHQGYALSAPSDADSDTEGGLSPEHAIRLWGRSIKSRRSSGLSSHGNSALTLTDSENENKSDEENGKESPNSKCCYSESGGVTKLGSQTNSRYPKTPCHLDLYSEGRPIPSTSSSSLLPSAQLPSSHNPPPVSCQMPLLDSNTSHQIMDTNPDEEFSPNSYLLRACSGQQQGSSSDFENCPNYYSLRMGPINHHSQSTLRPPLPPPHNHTMSHTLSHHHSTANSLNKNSLTNRRNQIHAPAPAPNDLATTPESVQLQDSWVLNSNVPLETRHFLFKTSSGTTPLFSSSSPGYPLTSGTVYTPPPRLLPRNTFSRNAFKLKKPSKYCSWKCAALSAIAAAILLAILLAYFIVMHLLGLNWQLQPADGHTFNNGIRTGTEDVATMPSGGKGPWITTRNSSIETGEIEIGRRITQEVLAGVFWRSHIHITQPQFLKFNISLGKDALFGVYMRRGLPPSHAQYDFMERLDGKEKWSVVESPRERRSIQTLVQNEAVFVQYLDVGFWHLAFYNDGKDKEIVSFSTVVLDSVQDCPRNCHGNGECVSGVCHCFPGFHGADCAKAACPVLCSGNGQYSKGTCICYSGWKGAECDIPNSQCIDPSCGGHGSCIEGNCICAVGFKGDNCDEVDCMDPTCSNHGVCVNGECLCSPGWGGQNCELPRTQCPDQCSGHGTYLTDTGLCSCDPNWMGPDCSVEVCSVDCGTHGVCIGGACRCEEGWTGVACDQRVCHPRCTEHGSCKDGKCECKDGWNGEHCTIDGCPDLCNGNGRCTLGQNSWQCICQTGWRGSGCNVAMETSCADNKDNEGDGLVDCLDPDCCLQSTCQSSLLCRGSRDPLDIIQQSQTDSPTVKSFYDRIKLLVGKDSTHIIPGENPFNSSLVSLIRGQVVTTDGTPLVGVNVSFVKYPKYGYTITRQDGTFDLIANGGSSLTLHFERAPFMSQERTVWLPWNSFYALDTLSMKTEENSIPSCDLSGFVRPDPVIISSPLSTFFSSSPSRNPIVPETQVLHEEIELPGYGMKLCYLSSRTSGYKSLLKITMTQSMVPLNLLKVHLMVAVEGHLFQKTFQASPNLAYTFVWDKNDAYGQRVYGLSDAVVSVGFEYETCLGLILWEKRTAILQGFELDPSNLGGWSLDKHHVLNIRSGILHKGSGENQFLSQQPAVITSIMGNGRRRSISCPSCNGLAEGNKLLAPIALAVGIDGSLFVGDVNYIRRIFPSRNVTSILELRSKEFKHSNNIAHKYYLAVDPVSGSLYLSDTNSRRIYKMKSLTGAKELVTNLEVIAGNGEQCMPFDEARCGNGGKAVDAILTNPRGIAVDKYGLIYFVDATMIRKVDQNGIISTLLGSNDLAAGRPLSCDSSMDITQVRMEWPTDLAVNPMDNSLYVLENNVILRITENHQVSIIAGRPMHCQVPGIDYSLSKLAIHSALESASAIAVSHTGILYIAETNDKKINRIRQVTTNGEISLLAGAPSDCNCKDDVNCNCYAGDDGYATDAFLTSPSSLAVAPDGTVYIADLGNIRIRAVLQNKPVLTSFNQYEVASPGEQELYIFNANGIHQYTQSLVTAEYLYNFTYSAENDVTEVTDNSGNSLKIRRDTNGSPRHILMPDNQIITLTLTANGGLKSVSTQSLELALMTYDGNTGLLTTKSDETGWTTFYDYDNEGRLTNVTRPTGVVTSLHREMEKSITIDIENSNRDDDVTVITNLSSVEASYTVVQDQVRNSYQLCSNGTLRVMYANGMGISFHSEPHILAGTVTPTIGRRNISLPMENGLNSIEWRLRKEQTKGKVTVFGRKLRVHGRNLLSIDFDRNSRTEKIYDDHRKFTLRIVYDQLGRPLLWLPSSGLAPVNVSYFFNGRLAGLQRGAMSERTEMDKQGRIISRSFADGKVWSYTYLEKSMVLLLQSQRQYIFEYDPSDRLYAVTMPSVARHSMSTHTSIGYIRNIYNPPESNASIMFDYSEDGRILKTSFLGTGRQVFYRYGKLSKLSEIIYDSTAVTFGYDETTGVLKMVNLQSGGFSCTIRYRKIGPLVDKQIYRFSEEGMVNARFDYTYHDNSFRVASIKPIISETPLPVELYRYDDISGKIEHFGKFGVIYYDVNQIITTAVMTLTKHFDTHGRIKEVQYEIFRSLMYWMTVQYDSMGRVTKRELKLGPYANTTKYTYEYDGDGQLQSVSVNDRPTWRYSYDLNGNLHLLNPGNSARLMPLRYDLRDRITRLGDVQYKIDDDGFLCQRGSDIFEYNSKGLLTRAYNKVNGWNIQYRYDGLGRRASCKTNLGLHLQFFYADLHNPTRVTHVYNHSNSEITSLYYDLQGHLFAMESSSGEEYYIASDNTGTPLAAFSINGVMIKQLQYTAYGEIYFDSNPNFQLVIGFHGGLYDPLTKLVHFTQRDYDVLAGRWISPDYTMWKKIGRDPAPFNLYMFKNNNPLSTEMDLKNYVTDVQSWLVMFGFQLSNIIPGFPRSRMYFVPAPYELTESQECENGQLITGVQQTTERHNQAFMALEGQTIVKRLHTTIREKPGHWFATTVPIIGKGIMFAIKEGKVTTAISSIANEDSRKIALVLNSAHYLEKMYYNIEGKDTHYFVKIGTSDSDLVTLGVSTGRKSLDNGVNVTVSQPTLLINGRTRRFTNIEFQHSSLLLNIRYGLTVDTLDEERARVLDQARQRALAAAWAKEQQKARDGREGSRLWTEGEKQQLLSTGRVQGYEGYYVLPVEQYPELADSSSNIQFLRQNEMGKR</sequence>
<dbReference type="SUPFAM" id="SSF101898">
    <property type="entry name" value="NHL repeat"/>
    <property type="match status" value="1"/>
</dbReference>
<keyword evidence="21 35" id="KW-1015">Disulfide bond</keyword>
<evidence type="ECO:0000256" key="36">
    <source>
        <dbReference type="SAM" id="MobiDB-lite"/>
    </source>
</evidence>
<dbReference type="NCBIfam" id="TIGR01643">
    <property type="entry name" value="YD_repeat_2x"/>
    <property type="match status" value="1"/>
</dbReference>
<dbReference type="FunFam" id="2.10.25.10:FF:000021">
    <property type="entry name" value="Teneurin transmembrane protein 2"/>
    <property type="match status" value="2"/>
</dbReference>
<feature type="disulfide bond" evidence="35">
    <location>
        <begin position="780"/>
        <end position="789"/>
    </location>
</feature>
<dbReference type="GO" id="GO:0030426">
    <property type="term" value="C:growth cone"/>
    <property type="evidence" value="ECO:0007669"/>
    <property type="project" value="UniProtKB-SubCell"/>
</dbReference>
<evidence type="ECO:0000256" key="28">
    <source>
        <dbReference type="ARBA" id="ARBA00046300"/>
    </source>
</evidence>
<dbReference type="FunFam" id="2.120.10.30:FF:000061">
    <property type="entry name" value="teneurin-2 isoform X1"/>
    <property type="match status" value="1"/>
</dbReference>
<keyword evidence="11" id="KW-0165">Cleavage on pair of basic residues</keyword>
<evidence type="ECO:0000256" key="17">
    <source>
        <dbReference type="ARBA" id="ARBA00023015"/>
    </source>
</evidence>
<comment type="function">
    <text evidence="34">Involved in neural development, regulating the establishment of proper connectivity within the nervous system. Acts as a ligand of the ADGRL1 and ADGRL3 receptors that are expressed at the surface of adjacent cells. Promotes the formation of filopodia and enlarged growth cone in neuronal cells. Mediates axon guidance and homophilic and heterophilic cell-cell adhesion. May function as a cellular signal transducer.</text>
</comment>
<evidence type="ECO:0000256" key="14">
    <source>
        <dbReference type="ARBA" id="ARBA00022824"/>
    </source>
</evidence>
<dbReference type="GeneID" id="108710917"/>
<reference evidence="41" key="1">
    <citation type="submission" date="2025-08" db="UniProtKB">
        <authorList>
            <consortium name="RefSeq"/>
        </authorList>
    </citation>
    <scope>IDENTIFICATION</scope>
    <source>
        <strain evidence="41">J_2021</strain>
        <tissue evidence="41">Erythrocytes</tissue>
    </source>
</reference>
<dbReference type="Gene3D" id="2.180.10.10">
    <property type="entry name" value="RHS repeat-associated core"/>
    <property type="match status" value="2"/>
</dbReference>
<evidence type="ECO:0000256" key="26">
    <source>
        <dbReference type="ARBA" id="ARBA00023273"/>
    </source>
</evidence>
<evidence type="ECO:0000256" key="7">
    <source>
        <dbReference type="ARBA" id="ARBA00009385"/>
    </source>
</evidence>
<evidence type="ECO:0000256" key="2">
    <source>
        <dbReference type="ARBA" id="ARBA00004322"/>
    </source>
</evidence>
<evidence type="ECO:0000256" key="21">
    <source>
        <dbReference type="ARBA" id="ARBA00023157"/>
    </source>
</evidence>
<dbReference type="Pfam" id="PF25024">
    <property type="entry name" value="EGF_TEN"/>
    <property type="match status" value="1"/>
</dbReference>
<accession>A0A8J1MM28</accession>
<dbReference type="OrthoDB" id="442731at2759"/>
<evidence type="ECO:0000256" key="9">
    <source>
        <dbReference type="ARBA" id="ARBA00022491"/>
    </source>
</evidence>
<dbReference type="SUPFAM" id="SSF57196">
    <property type="entry name" value="EGF/Laminin"/>
    <property type="match status" value="1"/>
</dbReference>
<dbReference type="PROSITE" id="PS51361">
    <property type="entry name" value="TENEURIN_N"/>
    <property type="match status" value="1"/>
</dbReference>
<feature type="compositionally biased region" description="Low complexity" evidence="36">
    <location>
        <begin position="141"/>
        <end position="150"/>
    </location>
</feature>
<evidence type="ECO:0000256" key="11">
    <source>
        <dbReference type="ARBA" id="ARBA00022685"/>
    </source>
</evidence>
<keyword evidence="18" id="KW-0770">Synapse</keyword>
<dbReference type="Pfam" id="PF06484">
    <property type="entry name" value="Ten_N"/>
    <property type="match status" value="2"/>
</dbReference>
<dbReference type="FunFam" id="2.10.25.10:FF:000026">
    <property type="entry name" value="Teneurin transmembrane protein 2"/>
    <property type="match status" value="1"/>
</dbReference>
<feature type="domain" description="EGF-like" evidence="38">
    <location>
        <begin position="757"/>
        <end position="790"/>
    </location>
</feature>
<dbReference type="InterPro" id="IPR006530">
    <property type="entry name" value="YD"/>
</dbReference>
<evidence type="ECO:0000313" key="40">
    <source>
        <dbReference type="Proteomes" id="UP000186698"/>
    </source>
</evidence>
<dbReference type="GO" id="GO:0043197">
    <property type="term" value="C:dendritic spine"/>
    <property type="evidence" value="ECO:0007669"/>
    <property type="project" value="UniProtKB-SubCell"/>
</dbReference>
<evidence type="ECO:0000256" key="30">
    <source>
        <dbReference type="ARBA" id="ARBA00068165"/>
    </source>
</evidence>
<dbReference type="FunFam" id="2.120.10.30:FF:000003">
    <property type="entry name" value="Teneurin transmembrane protein 2"/>
    <property type="match status" value="1"/>
</dbReference>
<feature type="domain" description="EGF-like" evidence="38">
    <location>
        <begin position="723"/>
        <end position="755"/>
    </location>
</feature>
<dbReference type="GO" id="GO:0050839">
    <property type="term" value="F:cell adhesion molecule binding"/>
    <property type="evidence" value="ECO:0000318"/>
    <property type="project" value="GO_Central"/>
</dbReference>
<evidence type="ECO:0000256" key="13">
    <source>
        <dbReference type="ARBA" id="ARBA00022737"/>
    </source>
</evidence>
<feature type="disulfide bond" evidence="35">
    <location>
        <begin position="877"/>
        <end position="886"/>
    </location>
</feature>
<keyword evidence="25" id="KW-0628">Postsynaptic cell membrane</keyword>
<feature type="region of interest" description="Disordered" evidence="36">
    <location>
        <begin position="139"/>
        <end position="180"/>
    </location>
</feature>
<evidence type="ECO:0000256" key="27">
    <source>
        <dbReference type="ARBA" id="ARBA00037805"/>
    </source>
</evidence>
<dbReference type="CTD" id="108710917"/>
<dbReference type="GO" id="GO:0045211">
    <property type="term" value="C:postsynaptic membrane"/>
    <property type="evidence" value="ECO:0007669"/>
    <property type="project" value="UniProtKB-SubCell"/>
</dbReference>
<dbReference type="GO" id="GO:0046982">
    <property type="term" value="F:protein heterodimerization activity"/>
    <property type="evidence" value="ECO:0000318"/>
    <property type="project" value="GO_Central"/>
</dbReference>
<dbReference type="InterPro" id="IPR008969">
    <property type="entry name" value="CarboxyPept-like_regulatory"/>
</dbReference>
<comment type="subcellular location">
    <subcellularLocation>
        <location evidence="4">Cell projection</location>
        <location evidence="4">Dendritic spine</location>
    </subcellularLocation>
    <subcellularLocation>
        <location evidence="3">Cell projection</location>
        <location evidence="3">Filopodium</location>
    </subcellularLocation>
    <subcellularLocation>
        <location evidence="6">Cell projection</location>
        <location evidence="6">Growth cone</location>
    </subcellularLocation>
    <subcellularLocation>
        <location evidence="1">Endoplasmic reticulum</location>
    </subcellularLocation>
    <subcellularLocation>
        <location evidence="5">Golgi apparatus</location>
    </subcellularLocation>
    <subcellularLocation>
        <location evidence="2">Nucleus</location>
        <location evidence="2">PML body</location>
    </subcellularLocation>
    <subcellularLocation>
        <location evidence="27">Postsynaptic cell membrane</location>
        <topology evidence="27">Single-pass membrane protein</topology>
    </subcellularLocation>
    <subcellularLocation>
        <location evidence="28">Presynaptic cell membrane</location>
        <topology evidence="28">Single-pass membrane protein</topology>
    </subcellularLocation>
</comment>
<keyword evidence="26" id="KW-0966">Cell projection</keyword>
<evidence type="ECO:0000256" key="15">
    <source>
        <dbReference type="ARBA" id="ARBA00022889"/>
    </source>
</evidence>
<comment type="similarity">
    <text evidence="7">Belongs to the tenascin family. Teneurin subfamily.</text>
</comment>
<dbReference type="Gene3D" id="2.10.25.10">
    <property type="entry name" value="Laminin"/>
    <property type="match status" value="6"/>
</dbReference>
<keyword evidence="16 37" id="KW-1133">Transmembrane helix</keyword>
<dbReference type="CDD" id="cd00054">
    <property type="entry name" value="EGF_CA"/>
    <property type="match status" value="2"/>
</dbReference>
<dbReference type="InterPro" id="IPR011042">
    <property type="entry name" value="6-blade_b-propeller_TolB-like"/>
</dbReference>
<dbReference type="InterPro" id="IPR051216">
    <property type="entry name" value="Teneurin"/>
</dbReference>
<dbReference type="FunFam" id="2.10.25.10:FF:000474">
    <property type="entry name" value="Teneurin transmembrane protein 2"/>
    <property type="match status" value="1"/>
</dbReference>
<evidence type="ECO:0000256" key="37">
    <source>
        <dbReference type="SAM" id="Phobius"/>
    </source>
</evidence>
<dbReference type="Pfam" id="PF15636">
    <property type="entry name" value="Tox-GHH"/>
    <property type="match status" value="1"/>
</dbReference>
<evidence type="ECO:0000256" key="25">
    <source>
        <dbReference type="ARBA" id="ARBA00023257"/>
    </source>
</evidence>
<evidence type="ECO:0000256" key="22">
    <source>
        <dbReference type="ARBA" id="ARBA00023163"/>
    </source>
</evidence>
<comment type="function">
    <text evidence="29">Induces gene transcription inhibition.</text>
</comment>
<dbReference type="GO" id="GO:0005783">
    <property type="term" value="C:endoplasmic reticulum"/>
    <property type="evidence" value="ECO:0007669"/>
    <property type="project" value="UniProtKB-SubCell"/>
</dbReference>
<feature type="region of interest" description="Disordered" evidence="36">
    <location>
        <begin position="294"/>
        <end position="328"/>
    </location>
</feature>
<evidence type="ECO:0000256" key="32">
    <source>
        <dbReference type="ARBA" id="ARBA00081436"/>
    </source>
</evidence>
<evidence type="ECO:0000256" key="18">
    <source>
        <dbReference type="ARBA" id="ARBA00023018"/>
    </source>
</evidence>
<evidence type="ECO:0000256" key="34">
    <source>
        <dbReference type="ARBA" id="ARBA00093288"/>
    </source>
</evidence>
<dbReference type="PANTHER" id="PTHR11219">
    <property type="entry name" value="TENEURIN AND N-ACETYLGLUCOSAMINE-1-PHOSPHODIESTER ALPHA-N-ACETYLGLUCOSAMINIDASE"/>
    <property type="match status" value="1"/>
</dbReference>
<evidence type="ECO:0000256" key="19">
    <source>
        <dbReference type="ARBA" id="ARBA00023034"/>
    </source>
</evidence>
<dbReference type="GO" id="GO:0048666">
    <property type="term" value="P:neuron development"/>
    <property type="evidence" value="ECO:0000318"/>
    <property type="project" value="GO_Central"/>
</dbReference>
<keyword evidence="20 37" id="KW-0472">Membrane</keyword>
<feature type="compositionally biased region" description="Low complexity" evidence="36">
    <location>
        <begin position="212"/>
        <end position="228"/>
    </location>
</feature>
<evidence type="ECO:0000256" key="29">
    <source>
        <dbReference type="ARBA" id="ARBA00057432"/>
    </source>
</evidence>
<evidence type="ECO:0000259" key="38">
    <source>
        <dbReference type="PROSITE" id="PS50026"/>
    </source>
</evidence>
<evidence type="ECO:0000256" key="20">
    <source>
        <dbReference type="ARBA" id="ARBA00023136"/>
    </source>
</evidence>
<feature type="domain" description="Teneurin N-terminal" evidence="39">
    <location>
        <begin position="1"/>
        <end position="432"/>
    </location>
</feature>
<dbReference type="InterPro" id="IPR000742">
    <property type="entry name" value="EGF"/>
</dbReference>
<dbReference type="RefSeq" id="XP_041442105.1">
    <property type="nucleotide sequence ID" value="XM_041586171.1"/>
</dbReference>
<dbReference type="PANTHER" id="PTHR11219:SF8">
    <property type="entry name" value="TENEURIN-2"/>
    <property type="match status" value="1"/>
</dbReference>
<dbReference type="GO" id="GO:0042734">
    <property type="term" value="C:presynaptic membrane"/>
    <property type="evidence" value="ECO:0007669"/>
    <property type="project" value="UniProtKB-SubCell"/>
</dbReference>
<dbReference type="FunFam" id="2.10.25.10:FF:000016">
    <property type="entry name" value="Teneurin transmembrane protein 2"/>
    <property type="match status" value="1"/>
</dbReference>
<keyword evidence="17" id="KW-0805">Transcription regulation</keyword>
<dbReference type="Pfam" id="PF25021">
    <property type="entry name" value="TEN_NHL"/>
    <property type="match status" value="1"/>
</dbReference>
<dbReference type="PROSITE" id="PS50026">
    <property type="entry name" value="EGF_3"/>
    <property type="match status" value="3"/>
</dbReference>
<dbReference type="GO" id="GO:0043005">
    <property type="term" value="C:neuron projection"/>
    <property type="evidence" value="ECO:0000318"/>
    <property type="project" value="GO_Central"/>
</dbReference>
<feature type="disulfide bond" evidence="35">
    <location>
        <begin position="745"/>
        <end position="754"/>
    </location>
</feature>
<feature type="transmembrane region" description="Helical" evidence="37">
    <location>
        <begin position="432"/>
        <end position="457"/>
    </location>
</feature>
<dbReference type="Pfam" id="PF25020">
    <property type="entry name" value="TTR_TEN1-4"/>
    <property type="match status" value="1"/>
</dbReference>
<keyword evidence="40" id="KW-1185">Reference proteome</keyword>
<dbReference type="Proteomes" id="UP000186698">
    <property type="component" value="Chromosome 3L"/>
</dbReference>
<evidence type="ECO:0000256" key="3">
    <source>
        <dbReference type="ARBA" id="ARBA00004486"/>
    </source>
</evidence>
<evidence type="ECO:0000256" key="24">
    <source>
        <dbReference type="ARBA" id="ARBA00023242"/>
    </source>
</evidence>
<gene>
    <name evidence="41" type="primary">LOC108710917</name>
</gene>
<dbReference type="PROSITE" id="PS01186">
    <property type="entry name" value="EGF_2"/>
    <property type="match status" value="3"/>
</dbReference>
<keyword evidence="13" id="KW-0677">Repeat</keyword>
<feature type="disulfide bond" evidence="35">
    <location>
        <begin position="856"/>
        <end position="866"/>
    </location>
</feature>
<evidence type="ECO:0000256" key="33">
    <source>
        <dbReference type="ARBA" id="ARBA00083964"/>
    </source>
</evidence>
<dbReference type="InterPro" id="IPR056823">
    <property type="entry name" value="TEN-like_YD-shell"/>
</dbReference>
<dbReference type="Gene3D" id="2.120.10.30">
    <property type="entry name" value="TolB, C-terminal domain"/>
    <property type="match status" value="2"/>
</dbReference>
<evidence type="ECO:0000256" key="16">
    <source>
        <dbReference type="ARBA" id="ARBA00022989"/>
    </source>
</evidence>
<evidence type="ECO:0000256" key="23">
    <source>
        <dbReference type="ARBA" id="ARBA00023180"/>
    </source>
</evidence>
<evidence type="ECO:0000256" key="35">
    <source>
        <dbReference type="PROSITE-ProRule" id="PRU00076"/>
    </source>
</evidence>
<dbReference type="InterPro" id="IPR056822">
    <property type="entry name" value="TEN_NHL"/>
</dbReference>
<dbReference type="GO" id="GO:0042803">
    <property type="term" value="F:protein homodimerization activity"/>
    <property type="evidence" value="ECO:0000318"/>
    <property type="project" value="GO_Central"/>
</dbReference>
<keyword evidence="14" id="KW-0256">Endoplasmic reticulum</keyword>
<keyword evidence="12 37" id="KW-0812">Transmembrane</keyword>
<feature type="region of interest" description="Disordered" evidence="36">
    <location>
        <begin position="206"/>
        <end position="241"/>
    </location>
</feature>
<evidence type="ECO:0000256" key="10">
    <source>
        <dbReference type="ARBA" id="ARBA00022536"/>
    </source>
</evidence>
<dbReference type="Pfam" id="PF25023">
    <property type="entry name" value="TEN_YD-shell"/>
    <property type="match status" value="1"/>
</dbReference>
<keyword evidence="10 35" id="KW-0245">EGF-like domain</keyword>
<dbReference type="FunFam" id="2.10.25.10:FF:000013">
    <property type="entry name" value="Teneurin transmembrane protein 4"/>
    <property type="match status" value="1"/>
</dbReference>
<dbReference type="Pfam" id="PF23538">
    <property type="entry name" value="Teneurin_ABD"/>
    <property type="match status" value="1"/>
</dbReference>
<comment type="caution">
    <text evidence="35">Lacks conserved residue(s) required for the propagation of feature annotation.</text>
</comment>
<dbReference type="InterPro" id="IPR057627">
    <property type="entry name" value="FN-plug_TEN1-4"/>
</dbReference>
<dbReference type="Pfam" id="PF23093">
    <property type="entry name" value="GBD_Tenm3"/>
    <property type="match status" value="1"/>
</dbReference>
<feature type="domain" description="EGF-like" evidence="38">
    <location>
        <begin position="852"/>
        <end position="887"/>
    </location>
</feature>
<keyword evidence="22" id="KW-0804">Transcription</keyword>
<evidence type="ECO:0000256" key="8">
    <source>
        <dbReference type="ARBA" id="ARBA00022475"/>
    </source>
</evidence>
<dbReference type="NCBIfam" id="TIGR03696">
    <property type="entry name" value="Rhs_assc_core"/>
    <property type="match status" value="1"/>
</dbReference>
<organism evidence="40 41">
    <name type="scientific">Xenopus laevis</name>
    <name type="common">African clawed frog</name>
    <dbReference type="NCBI Taxonomy" id="8355"/>
    <lineage>
        <taxon>Eukaryota</taxon>
        <taxon>Metazoa</taxon>
        <taxon>Chordata</taxon>
        <taxon>Craniata</taxon>
        <taxon>Vertebrata</taxon>
        <taxon>Euteleostomi</taxon>
        <taxon>Amphibia</taxon>
        <taxon>Batrachia</taxon>
        <taxon>Anura</taxon>
        <taxon>Pipoidea</taxon>
        <taxon>Pipidae</taxon>
        <taxon>Xenopodinae</taxon>
        <taxon>Xenopus</taxon>
        <taxon>Xenopus</taxon>
    </lineage>
</organism>